<evidence type="ECO:0000259" key="7">
    <source>
        <dbReference type="PROSITE" id="PS50109"/>
    </source>
</evidence>
<dbReference type="SUPFAM" id="SSF55785">
    <property type="entry name" value="PYP-like sensor domain (PAS domain)"/>
    <property type="match status" value="4"/>
</dbReference>
<evidence type="ECO:0000256" key="2">
    <source>
        <dbReference type="ARBA" id="ARBA00012438"/>
    </source>
</evidence>
<dbReference type="Pfam" id="PF00512">
    <property type="entry name" value="HisKA"/>
    <property type="match status" value="1"/>
</dbReference>
<proteinExistence type="predicted"/>
<comment type="caution">
    <text evidence="10">The sequence shown here is derived from an EMBL/GenBank/DDBJ whole genome shotgun (WGS) entry which is preliminary data.</text>
</comment>
<dbReference type="Pfam" id="PF02518">
    <property type="entry name" value="HATPase_c"/>
    <property type="match status" value="1"/>
</dbReference>
<dbReference type="RefSeq" id="WP_206568665.1">
    <property type="nucleotide sequence ID" value="NZ_JAFKCW010000002.1"/>
</dbReference>
<dbReference type="PRINTS" id="PR00344">
    <property type="entry name" value="BCTRLSENSOR"/>
</dbReference>
<feature type="domain" description="PAC" evidence="9">
    <location>
        <begin position="477"/>
        <end position="529"/>
    </location>
</feature>
<dbReference type="EMBL" id="JAFKCW010000002">
    <property type="protein sequence ID" value="MBN7800667.1"/>
    <property type="molecule type" value="Genomic_DNA"/>
</dbReference>
<dbReference type="InterPro" id="IPR003594">
    <property type="entry name" value="HATPase_dom"/>
</dbReference>
<dbReference type="InterPro" id="IPR036890">
    <property type="entry name" value="HATPase_C_sf"/>
</dbReference>
<feature type="domain" description="PAC" evidence="9">
    <location>
        <begin position="224"/>
        <end position="275"/>
    </location>
</feature>
<dbReference type="InterPro" id="IPR003661">
    <property type="entry name" value="HisK_dim/P_dom"/>
</dbReference>
<reference evidence="10 11" key="1">
    <citation type="submission" date="2021-03" db="EMBL/GenBank/DDBJ databases">
        <title>novel species isolated from a fishpond in China.</title>
        <authorList>
            <person name="Lu H."/>
            <person name="Cai Z."/>
        </authorList>
    </citation>
    <scope>NUCLEOTIDE SEQUENCE [LARGE SCALE GENOMIC DNA]</scope>
    <source>
        <strain evidence="10 11">JCM 31546</strain>
    </source>
</reference>
<dbReference type="Gene3D" id="3.30.450.20">
    <property type="entry name" value="PAS domain"/>
    <property type="match status" value="4"/>
</dbReference>
<dbReference type="InterPro" id="IPR005467">
    <property type="entry name" value="His_kinase_dom"/>
</dbReference>
<dbReference type="SMART" id="SM00091">
    <property type="entry name" value="PAS"/>
    <property type="match status" value="4"/>
</dbReference>
<feature type="coiled-coil region" evidence="6">
    <location>
        <begin position="520"/>
        <end position="551"/>
    </location>
</feature>
<feature type="domain" description="Histidine kinase" evidence="7">
    <location>
        <begin position="554"/>
        <end position="766"/>
    </location>
</feature>
<feature type="domain" description="PAC" evidence="9">
    <location>
        <begin position="95"/>
        <end position="147"/>
    </location>
</feature>
<dbReference type="InterPro" id="IPR035965">
    <property type="entry name" value="PAS-like_dom_sf"/>
</dbReference>
<feature type="domain" description="PAS" evidence="8">
    <location>
        <begin position="148"/>
        <end position="223"/>
    </location>
</feature>
<dbReference type="SUPFAM" id="SSF47384">
    <property type="entry name" value="Homodimeric domain of signal transducing histidine kinase"/>
    <property type="match status" value="1"/>
</dbReference>
<evidence type="ECO:0000313" key="11">
    <source>
        <dbReference type="Proteomes" id="UP000664698"/>
    </source>
</evidence>
<dbReference type="SUPFAM" id="SSF55874">
    <property type="entry name" value="ATPase domain of HSP90 chaperone/DNA topoisomerase II/histidine kinase"/>
    <property type="match status" value="1"/>
</dbReference>
<dbReference type="SMART" id="SM00388">
    <property type="entry name" value="HisKA"/>
    <property type="match status" value="1"/>
</dbReference>
<dbReference type="Pfam" id="PF08447">
    <property type="entry name" value="PAS_3"/>
    <property type="match status" value="3"/>
</dbReference>
<comment type="catalytic activity">
    <reaction evidence="1">
        <text>ATP + protein L-histidine = ADP + protein N-phospho-L-histidine.</text>
        <dbReference type="EC" id="2.7.13.3"/>
    </reaction>
</comment>
<dbReference type="PANTHER" id="PTHR43304:SF1">
    <property type="entry name" value="PAC DOMAIN-CONTAINING PROTEIN"/>
    <property type="match status" value="1"/>
</dbReference>
<keyword evidence="3" id="KW-0597">Phosphoprotein</keyword>
<evidence type="ECO:0000256" key="5">
    <source>
        <dbReference type="ARBA" id="ARBA00022777"/>
    </source>
</evidence>
<dbReference type="InterPro" id="IPR004358">
    <property type="entry name" value="Sig_transdc_His_kin-like_C"/>
</dbReference>
<keyword evidence="6" id="KW-0175">Coiled coil</keyword>
<keyword evidence="5" id="KW-0418">Kinase</keyword>
<evidence type="ECO:0000256" key="3">
    <source>
        <dbReference type="ARBA" id="ARBA00022553"/>
    </source>
</evidence>
<dbReference type="CDD" id="cd00130">
    <property type="entry name" value="PAS"/>
    <property type="match status" value="4"/>
</dbReference>
<dbReference type="Pfam" id="PF00989">
    <property type="entry name" value="PAS"/>
    <property type="match status" value="1"/>
</dbReference>
<dbReference type="PROSITE" id="PS50109">
    <property type="entry name" value="HIS_KIN"/>
    <property type="match status" value="1"/>
</dbReference>
<evidence type="ECO:0000256" key="1">
    <source>
        <dbReference type="ARBA" id="ARBA00000085"/>
    </source>
</evidence>
<sequence length="766" mass="89261">MSKTELSTAKTPLPKPSIHKEDWLEHLESMTGSGIWEMDLETKKLSFSNGIYRLLGFLPHEFTPSYAGLKSIIYQEDFQSVKNHFELFLAGVSNFDIKHRLLQKDGNPIWVLSKAKLVLDEKTRRQKLIGTLQDVDDFVQTKEKLKSEKENNRSLIENLDGVFWEADAQTFEFTYISPQSEKTIGYTPQEWMEEKDFWQNHIHPEDREIAIKTCHLETSRHQDHNFDYRFLTKVGKTIWINDRVNVVVEDGKPKKIRGMMVDITQEKEVAQALQEEIGFNQSLIQQLPSLFFLFDTDGKFLLWNHQLEEVSEYSAEEISQMSPEEFFAPKDSAIFNSYSRKVTEDRQMDFTLELHTKSGKRIPFLFSASQLTYHDRNCIFGTGQNISELAESRKSAAQHIERFQIVTRATSDAIWDFEVEKKNLYWGEGFLTLFGYDPKVTETSFEFLLNLIHPEDRTRIFKLIQSYMDPRSTRSHWLEEYRFLRSDGSYAFVLDKAIFIRDEQGIVTRVVGAMQDISSQKEFEESLQKLNQKLEKNVKDLAISNQELQQFAFVASHDLQEPLRMISSFMGLLERKYKHVLDEKALEYIHFATNGARQMQRIILDLLELSRVGKVSEQKTSLDINELVEELEHFMKKAIKEKNAMIIYEDLPQIYSYKTPIFQIFQNLIGNGIKYSKAEVPPIITVRGKDLDEVWEFSVEDNGIGISEEYFSKIFVLFQRLHNQRDYDGTGIGLAIVKKSVDYLRGEISLESQPGKGSKFTFTIRK</sequence>
<accession>A0ABS3BMX4</accession>
<dbReference type="Proteomes" id="UP000664698">
    <property type="component" value="Unassembled WGS sequence"/>
</dbReference>
<evidence type="ECO:0000259" key="9">
    <source>
        <dbReference type="PROSITE" id="PS50113"/>
    </source>
</evidence>
<feature type="domain" description="PAS" evidence="8">
    <location>
        <begin position="399"/>
        <end position="471"/>
    </location>
</feature>
<gene>
    <name evidence="10" type="ORF">J0A67_07335</name>
</gene>
<dbReference type="CDD" id="cd00082">
    <property type="entry name" value="HisKA"/>
    <property type="match status" value="1"/>
</dbReference>
<dbReference type="InterPro" id="IPR052162">
    <property type="entry name" value="Sensor_kinase/Photoreceptor"/>
</dbReference>
<dbReference type="InterPro" id="IPR001610">
    <property type="entry name" value="PAC"/>
</dbReference>
<evidence type="ECO:0000259" key="8">
    <source>
        <dbReference type="PROSITE" id="PS50112"/>
    </source>
</evidence>
<dbReference type="NCBIfam" id="TIGR00229">
    <property type="entry name" value="sensory_box"/>
    <property type="match status" value="3"/>
</dbReference>
<dbReference type="Gene3D" id="3.30.565.10">
    <property type="entry name" value="Histidine kinase-like ATPase, C-terminal domain"/>
    <property type="match status" value="1"/>
</dbReference>
<dbReference type="InterPro" id="IPR000700">
    <property type="entry name" value="PAS-assoc_C"/>
</dbReference>
<dbReference type="EC" id="2.7.13.3" evidence="2"/>
<dbReference type="PANTHER" id="PTHR43304">
    <property type="entry name" value="PHYTOCHROME-LIKE PROTEIN CPH1"/>
    <property type="match status" value="1"/>
</dbReference>
<dbReference type="PROSITE" id="PS50113">
    <property type="entry name" value="PAC"/>
    <property type="match status" value="3"/>
</dbReference>
<dbReference type="InterPro" id="IPR000014">
    <property type="entry name" value="PAS"/>
</dbReference>
<keyword evidence="11" id="KW-1185">Reference proteome</keyword>
<dbReference type="Gene3D" id="1.10.287.130">
    <property type="match status" value="1"/>
</dbReference>
<dbReference type="PROSITE" id="PS50112">
    <property type="entry name" value="PAS"/>
    <property type="match status" value="3"/>
</dbReference>
<dbReference type="InterPro" id="IPR013767">
    <property type="entry name" value="PAS_fold"/>
</dbReference>
<keyword evidence="4" id="KW-0808">Transferase</keyword>
<dbReference type="InterPro" id="IPR036097">
    <property type="entry name" value="HisK_dim/P_sf"/>
</dbReference>
<evidence type="ECO:0000256" key="6">
    <source>
        <dbReference type="SAM" id="Coils"/>
    </source>
</evidence>
<evidence type="ECO:0000256" key="4">
    <source>
        <dbReference type="ARBA" id="ARBA00022679"/>
    </source>
</evidence>
<dbReference type="InterPro" id="IPR013655">
    <property type="entry name" value="PAS_fold_3"/>
</dbReference>
<protein>
    <recommendedName>
        <fullName evidence="2">histidine kinase</fullName>
        <ecNumber evidence="2">2.7.13.3</ecNumber>
    </recommendedName>
</protein>
<feature type="domain" description="PAS" evidence="8">
    <location>
        <begin position="283"/>
        <end position="346"/>
    </location>
</feature>
<dbReference type="SMART" id="SM00387">
    <property type="entry name" value="HATPase_c"/>
    <property type="match status" value="1"/>
</dbReference>
<evidence type="ECO:0000313" key="10">
    <source>
        <dbReference type="EMBL" id="MBN7800667.1"/>
    </source>
</evidence>
<name>A0ABS3BMX4_9BACT</name>
<dbReference type="SMART" id="SM00086">
    <property type="entry name" value="PAC"/>
    <property type="match status" value="4"/>
</dbReference>
<organism evidence="10 11">
    <name type="scientific">Algoriphagus aestuariicola</name>
    <dbReference type="NCBI Taxonomy" id="1852016"/>
    <lineage>
        <taxon>Bacteria</taxon>
        <taxon>Pseudomonadati</taxon>
        <taxon>Bacteroidota</taxon>
        <taxon>Cytophagia</taxon>
        <taxon>Cytophagales</taxon>
        <taxon>Cyclobacteriaceae</taxon>
        <taxon>Algoriphagus</taxon>
    </lineage>
</organism>